<dbReference type="STRING" id="200378.SAMN05216553_104223"/>
<organism evidence="2 3">
    <name type="scientific">Lentzea fradiae</name>
    <dbReference type="NCBI Taxonomy" id="200378"/>
    <lineage>
        <taxon>Bacteria</taxon>
        <taxon>Bacillati</taxon>
        <taxon>Actinomycetota</taxon>
        <taxon>Actinomycetes</taxon>
        <taxon>Pseudonocardiales</taxon>
        <taxon>Pseudonocardiaceae</taxon>
        <taxon>Lentzea</taxon>
    </lineage>
</organism>
<keyword evidence="1" id="KW-0732">Signal</keyword>
<keyword evidence="3" id="KW-1185">Reference proteome</keyword>
<accession>A0A1G7Q2R3</accession>
<dbReference type="RefSeq" id="WP_090048153.1">
    <property type="nucleotide sequence ID" value="NZ_FNCC01000004.1"/>
</dbReference>
<dbReference type="PROSITE" id="PS51257">
    <property type="entry name" value="PROKAR_LIPOPROTEIN"/>
    <property type="match status" value="1"/>
</dbReference>
<feature type="chain" id="PRO_5011741295" description="DUF3558 domain-containing protein" evidence="1">
    <location>
        <begin position="32"/>
        <end position="165"/>
    </location>
</feature>
<sequence length="165" mass="17832">MIKRLVPLAALVALLAGCGGNSLTSPPPATAAPVGGDLGSIDACSLLEAADLPDEKLVEPGKPLSEPRSCEWKLETATVRVVVLQSAFDDVERYERRTEELTLEGRRAWRGVETRGNTSTAIYVTELSPDYTLDVRAERTPAGYSIDKVARPAVTAVLKRLDRRS</sequence>
<feature type="signal peptide" evidence="1">
    <location>
        <begin position="1"/>
        <end position="31"/>
    </location>
</feature>
<reference evidence="3" key="1">
    <citation type="submission" date="2016-10" db="EMBL/GenBank/DDBJ databases">
        <authorList>
            <person name="Varghese N."/>
            <person name="Submissions S."/>
        </authorList>
    </citation>
    <scope>NUCLEOTIDE SEQUENCE [LARGE SCALE GENOMIC DNA]</scope>
    <source>
        <strain evidence="3">CGMCC 4.3506</strain>
    </source>
</reference>
<evidence type="ECO:0008006" key="4">
    <source>
        <dbReference type="Google" id="ProtNLM"/>
    </source>
</evidence>
<evidence type="ECO:0000313" key="3">
    <source>
        <dbReference type="Proteomes" id="UP000199623"/>
    </source>
</evidence>
<name>A0A1G7Q2R3_9PSEU</name>
<dbReference type="AlphaFoldDB" id="A0A1G7Q2R3"/>
<evidence type="ECO:0000256" key="1">
    <source>
        <dbReference type="SAM" id="SignalP"/>
    </source>
</evidence>
<protein>
    <recommendedName>
        <fullName evidence="4">DUF3558 domain-containing protein</fullName>
    </recommendedName>
</protein>
<dbReference type="EMBL" id="FNCC01000004">
    <property type="protein sequence ID" value="SDF92862.1"/>
    <property type="molecule type" value="Genomic_DNA"/>
</dbReference>
<proteinExistence type="predicted"/>
<gene>
    <name evidence="2" type="ORF">SAMN05216553_104223</name>
</gene>
<dbReference type="Proteomes" id="UP000199623">
    <property type="component" value="Unassembled WGS sequence"/>
</dbReference>
<dbReference type="OrthoDB" id="9947719at2"/>
<evidence type="ECO:0000313" key="2">
    <source>
        <dbReference type="EMBL" id="SDF92862.1"/>
    </source>
</evidence>